<name>A0A6J5RJR2_9CAUD</name>
<evidence type="ECO:0000313" key="1">
    <source>
        <dbReference type="EMBL" id="CAB4190502.1"/>
    </source>
</evidence>
<proteinExistence type="predicted"/>
<sequence length="136" mass="14942">MIELAIGSNPDDLGNITILPTTPEQKAKQLPDPSGYRILCALPEVENATAGGVLKSDLTISNEELLTTVLFVLKLGPDCYNDEKRFPSGPWCKEGDFILVRPHTGTRVKIHGREFRIINDDCVEGLVQDPRGISRA</sequence>
<evidence type="ECO:0008006" key="4">
    <source>
        <dbReference type="Google" id="ProtNLM"/>
    </source>
</evidence>
<dbReference type="InterPro" id="IPR037124">
    <property type="entry name" value="Chaperonin_GroES_sf"/>
</dbReference>
<evidence type="ECO:0000313" key="2">
    <source>
        <dbReference type="EMBL" id="CAB4196222.1"/>
    </source>
</evidence>
<evidence type="ECO:0000313" key="3">
    <source>
        <dbReference type="EMBL" id="CAB4205182.1"/>
    </source>
</evidence>
<organism evidence="2">
    <name type="scientific">uncultured Caudovirales phage</name>
    <dbReference type="NCBI Taxonomy" id="2100421"/>
    <lineage>
        <taxon>Viruses</taxon>
        <taxon>Duplodnaviria</taxon>
        <taxon>Heunggongvirae</taxon>
        <taxon>Uroviricota</taxon>
        <taxon>Caudoviricetes</taxon>
        <taxon>Peduoviridae</taxon>
        <taxon>Maltschvirus</taxon>
        <taxon>Maltschvirus maltsch</taxon>
    </lineage>
</organism>
<dbReference type="SMR" id="A0A6J5RJR2"/>
<dbReference type="EMBL" id="LR797238">
    <property type="protein sequence ID" value="CAB4196222.1"/>
    <property type="molecule type" value="Genomic_DNA"/>
</dbReference>
<dbReference type="GO" id="GO:0006457">
    <property type="term" value="P:protein folding"/>
    <property type="evidence" value="ECO:0007669"/>
    <property type="project" value="InterPro"/>
</dbReference>
<accession>A0A6J5RJR2</accession>
<dbReference type="SUPFAM" id="SSF50129">
    <property type="entry name" value="GroES-like"/>
    <property type="match status" value="1"/>
</dbReference>
<gene>
    <name evidence="1" type="ORF">UFOVP1195_68</name>
    <name evidence="2" type="ORF">UFOVP1288_68</name>
    <name evidence="3" type="ORF">UFOVP1409_68</name>
</gene>
<dbReference type="Gene3D" id="2.30.33.40">
    <property type="entry name" value="GroES chaperonin"/>
    <property type="match status" value="1"/>
</dbReference>
<dbReference type="InterPro" id="IPR011032">
    <property type="entry name" value="GroES-like_sf"/>
</dbReference>
<dbReference type="EMBL" id="LR797352">
    <property type="protein sequence ID" value="CAB4205182.1"/>
    <property type="molecule type" value="Genomic_DNA"/>
</dbReference>
<protein>
    <recommendedName>
        <fullName evidence="4">Co-chaperonin GroES</fullName>
    </recommendedName>
</protein>
<dbReference type="EMBL" id="LR797149">
    <property type="protein sequence ID" value="CAB4190502.1"/>
    <property type="molecule type" value="Genomic_DNA"/>
</dbReference>
<reference evidence="2" key="1">
    <citation type="submission" date="2020-05" db="EMBL/GenBank/DDBJ databases">
        <authorList>
            <person name="Chiriac C."/>
            <person name="Salcher M."/>
            <person name="Ghai R."/>
            <person name="Kavagutti S V."/>
        </authorList>
    </citation>
    <scope>NUCLEOTIDE SEQUENCE</scope>
</reference>